<dbReference type="AlphaFoldDB" id="A0A6A5VPS3"/>
<reference evidence="2" key="1">
    <citation type="journal article" date="2020" name="Stud. Mycol.">
        <title>101 Dothideomycetes genomes: a test case for predicting lifestyles and emergence of pathogens.</title>
        <authorList>
            <person name="Haridas S."/>
            <person name="Albert R."/>
            <person name="Binder M."/>
            <person name="Bloem J."/>
            <person name="Labutti K."/>
            <person name="Salamov A."/>
            <person name="Andreopoulos B."/>
            <person name="Baker S."/>
            <person name="Barry K."/>
            <person name="Bills G."/>
            <person name="Bluhm B."/>
            <person name="Cannon C."/>
            <person name="Castanera R."/>
            <person name="Culley D."/>
            <person name="Daum C."/>
            <person name="Ezra D."/>
            <person name="Gonzalez J."/>
            <person name="Henrissat B."/>
            <person name="Kuo A."/>
            <person name="Liang C."/>
            <person name="Lipzen A."/>
            <person name="Lutzoni F."/>
            <person name="Magnuson J."/>
            <person name="Mondo S."/>
            <person name="Nolan M."/>
            <person name="Ohm R."/>
            <person name="Pangilinan J."/>
            <person name="Park H.-J."/>
            <person name="Ramirez L."/>
            <person name="Alfaro M."/>
            <person name="Sun H."/>
            <person name="Tritt A."/>
            <person name="Yoshinaga Y."/>
            <person name="Zwiers L.-H."/>
            <person name="Turgeon B."/>
            <person name="Goodwin S."/>
            <person name="Spatafora J."/>
            <person name="Crous P."/>
            <person name="Grigoriev I."/>
        </authorList>
    </citation>
    <scope>NUCLEOTIDE SEQUENCE</scope>
    <source>
        <strain evidence="2">CBS 107.79</strain>
    </source>
</reference>
<dbReference type="Proteomes" id="UP000800036">
    <property type="component" value="Unassembled WGS sequence"/>
</dbReference>
<dbReference type="Pfam" id="PF11807">
    <property type="entry name" value="UstYa"/>
    <property type="match status" value="1"/>
</dbReference>
<evidence type="ECO:0000313" key="3">
    <source>
        <dbReference type="Proteomes" id="UP000800036"/>
    </source>
</evidence>
<dbReference type="GO" id="GO:0043386">
    <property type="term" value="P:mycotoxin biosynthetic process"/>
    <property type="evidence" value="ECO:0007669"/>
    <property type="project" value="InterPro"/>
</dbReference>
<keyword evidence="3" id="KW-1185">Reference proteome</keyword>
<proteinExistence type="inferred from homology"/>
<dbReference type="PANTHER" id="PTHR33365:SF13">
    <property type="entry name" value="TAT PATHWAY SIGNAL SEQUENCE"/>
    <property type="match status" value="1"/>
</dbReference>
<dbReference type="PANTHER" id="PTHR33365">
    <property type="entry name" value="YALI0B05434P"/>
    <property type="match status" value="1"/>
</dbReference>
<comment type="similarity">
    <text evidence="1">Belongs to the ustYa family.</text>
</comment>
<dbReference type="OrthoDB" id="3687641at2759"/>
<name>A0A6A5VPS3_9PLEO</name>
<protein>
    <recommendedName>
        <fullName evidence="4">Tat pathway signal sequence</fullName>
    </recommendedName>
</protein>
<sequence length="231" mass="26545">MNKEKQDYAEAADEACMQHVSHYSPLVKVVKPRWHTVRFNGSFMRENVYRGPAGAEVDAAWEALGVGYRPIVVPLEEAAKSGLQPHQVQVESVYGGGFLANVEVLHHLHCLNILRKSLAWNYAYYHAQGHPPFSNSDDIIRVHVTHCLDILRQQLMCVPDVGVLGQVWWKSEEMAQPTPFVEFNTEHRCRDFEGVRAWAERHQLPKEEDVDLERFYRMPTRVGDIILSEMP</sequence>
<dbReference type="EMBL" id="ML976658">
    <property type="protein sequence ID" value="KAF1979261.1"/>
    <property type="molecule type" value="Genomic_DNA"/>
</dbReference>
<accession>A0A6A5VPS3</accession>
<evidence type="ECO:0008006" key="4">
    <source>
        <dbReference type="Google" id="ProtNLM"/>
    </source>
</evidence>
<evidence type="ECO:0000313" key="2">
    <source>
        <dbReference type="EMBL" id="KAF1979261.1"/>
    </source>
</evidence>
<evidence type="ECO:0000256" key="1">
    <source>
        <dbReference type="ARBA" id="ARBA00035112"/>
    </source>
</evidence>
<gene>
    <name evidence="2" type="ORF">BU23DRAFT_576903</name>
</gene>
<organism evidence="2 3">
    <name type="scientific">Bimuria novae-zelandiae CBS 107.79</name>
    <dbReference type="NCBI Taxonomy" id="1447943"/>
    <lineage>
        <taxon>Eukaryota</taxon>
        <taxon>Fungi</taxon>
        <taxon>Dikarya</taxon>
        <taxon>Ascomycota</taxon>
        <taxon>Pezizomycotina</taxon>
        <taxon>Dothideomycetes</taxon>
        <taxon>Pleosporomycetidae</taxon>
        <taxon>Pleosporales</taxon>
        <taxon>Massarineae</taxon>
        <taxon>Didymosphaeriaceae</taxon>
        <taxon>Bimuria</taxon>
    </lineage>
</organism>
<dbReference type="InterPro" id="IPR021765">
    <property type="entry name" value="UstYa-like"/>
</dbReference>